<proteinExistence type="predicted"/>
<dbReference type="JaponicusDB" id="SJAG_00425">
    <property type="gene designation" value="srp2"/>
</dbReference>
<dbReference type="RefSeq" id="XP_002171705.2">
    <property type="nucleotide sequence ID" value="XM_002171669.2"/>
</dbReference>
<gene>
    <name evidence="6" type="primary">srp2</name>
    <name evidence="5" type="ORF">SJAG_00425</name>
</gene>
<evidence type="ECO:0000313" key="7">
    <source>
        <dbReference type="Proteomes" id="UP000001744"/>
    </source>
</evidence>
<evidence type="ECO:0000256" key="2">
    <source>
        <dbReference type="PROSITE-ProRule" id="PRU00176"/>
    </source>
</evidence>
<dbReference type="PANTHER" id="PTHR23003:SF51">
    <property type="entry name" value="SERINE-ARGININE PROTEIN 55"/>
    <property type="match status" value="1"/>
</dbReference>
<dbReference type="SUPFAM" id="SSF54928">
    <property type="entry name" value="RNA-binding domain, RBD"/>
    <property type="match status" value="1"/>
</dbReference>
<organism evidence="5 7">
    <name type="scientific">Schizosaccharomyces japonicus (strain yFS275 / FY16936)</name>
    <name type="common">Fission yeast</name>
    <dbReference type="NCBI Taxonomy" id="402676"/>
    <lineage>
        <taxon>Eukaryota</taxon>
        <taxon>Fungi</taxon>
        <taxon>Dikarya</taxon>
        <taxon>Ascomycota</taxon>
        <taxon>Taphrinomycotina</taxon>
        <taxon>Schizosaccharomycetes</taxon>
        <taxon>Schizosaccharomycetales</taxon>
        <taxon>Schizosaccharomycetaceae</taxon>
        <taxon>Schizosaccharomyces</taxon>
    </lineage>
</organism>
<dbReference type="Proteomes" id="UP000001744">
    <property type="component" value="Unassembled WGS sequence"/>
</dbReference>
<sequence length="377" mass="43683">MSETRLFIGRLPSQAAREDVEDFFKGYGRILDCKLMNGFGFLELENPRDARDIVNDFNGKEFMGERIIVEPARGERRRRDTFRDGAAKYPRPRRTGYRLIVENLAEDVSWQDLKDVMRKAGEPTFTDAHREQRGTGVVEFSTEDDMKHALDTLNGETIKGQAISLREDPNAANEPIPDMPYRHRSRSPPRRRFRDDYRGGDDYRSGPRDDYRRGPPRDDYRRGPRDDYRRGPPRDDYRRGPRSDFRRGSRDDDFHGGYRDDYRRGPRSDFRRNSRDDDYRSGPRDDYRRPSPSRRSPPPRDDDRRSPAYDQEAPAPSDSYGENKTENGGDSWGASTDAPQQSESSAPAEQSYSNNNNSNNEGESNRDNSDTQVAAEW</sequence>
<keyword evidence="7" id="KW-1185">Reference proteome</keyword>
<protein>
    <submittedName>
        <fullName evidence="5">mRNA export factor Srp2</fullName>
    </submittedName>
</protein>
<reference evidence="5 7" key="1">
    <citation type="journal article" date="2011" name="Science">
        <title>Comparative functional genomics of the fission yeasts.</title>
        <authorList>
            <person name="Rhind N."/>
            <person name="Chen Z."/>
            <person name="Yassour M."/>
            <person name="Thompson D.A."/>
            <person name="Haas B.J."/>
            <person name="Habib N."/>
            <person name="Wapinski I."/>
            <person name="Roy S."/>
            <person name="Lin M.F."/>
            <person name="Heiman D.I."/>
            <person name="Young S.K."/>
            <person name="Furuya K."/>
            <person name="Guo Y."/>
            <person name="Pidoux A."/>
            <person name="Chen H.M."/>
            <person name="Robbertse B."/>
            <person name="Goldberg J.M."/>
            <person name="Aoki K."/>
            <person name="Bayne E.H."/>
            <person name="Berlin A.M."/>
            <person name="Desjardins C.A."/>
            <person name="Dobbs E."/>
            <person name="Dukaj L."/>
            <person name="Fan L."/>
            <person name="FitzGerald M.G."/>
            <person name="French C."/>
            <person name="Gujja S."/>
            <person name="Hansen K."/>
            <person name="Keifenheim D."/>
            <person name="Levin J.Z."/>
            <person name="Mosher R.A."/>
            <person name="Mueller C.A."/>
            <person name="Pfiffner J."/>
            <person name="Priest M."/>
            <person name="Russ C."/>
            <person name="Smialowska A."/>
            <person name="Swoboda P."/>
            <person name="Sykes S.M."/>
            <person name="Vaughn M."/>
            <person name="Vengrova S."/>
            <person name="Yoder R."/>
            <person name="Zeng Q."/>
            <person name="Allshire R."/>
            <person name="Baulcombe D."/>
            <person name="Birren B.W."/>
            <person name="Brown W."/>
            <person name="Ekwall K."/>
            <person name="Kellis M."/>
            <person name="Leatherwood J."/>
            <person name="Levin H."/>
            <person name="Margalit H."/>
            <person name="Martienssen R."/>
            <person name="Nieduszynski C.A."/>
            <person name="Spatafora J.W."/>
            <person name="Friedman N."/>
            <person name="Dalgaard J.Z."/>
            <person name="Baumann P."/>
            <person name="Niki H."/>
            <person name="Regev A."/>
            <person name="Nusbaum C."/>
        </authorList>
    </citation>
    <scope>NUCLEOTIDE SEQUENCE [LARGE SCALE GENOMIC DNA]</scope>
    <source>
        <strain evidence="7">yFS275 / FY16936</strain>
    </source>
</reference>
<dbReference type="VEuPathDB" id="FungiDB:SJAG_00425"/>
<dbReference type="Gene3D" id="3.30.70.330">
    <property type="match status" value="2"/>
</dbReference>
<dbReference type="PANTHER" id="PTHR23003">
    <property type="entry name" value="RNA RECOGNITION MOTIF RRM DOMAIN CONTAINING PROTEIN"/>
    <property type="match status" value="1"/>
</dbReference>
<dbReference type="InterPro" id="IPR012677">
    <property type="entry name" value="Nucleotide-bd_a/b_plait_sf"/>
</dbReference>
<dbReference type="CDD" id="cd12337">
    <property type="entry name" value="RRM1_SRSF4_like"/>
    <property type="match status" value="1"/>
</dbReference>
<dbReference type="AlphaFoldDB" id="B6JVL1"/>
<evidence type="ECO:0000313" key="6">
    <source>
        <dbReference type="JaponicusDB" id="SJAG_00425"/>
    </source>
</evidence>
<dbReference type="Pfam" id="PF00076">
    <property type="entry name" value="RRM_1"/>
    <property type="match status" value="2"/>
</dbReference>
<keyword evidence="1 2" id="KW-0694">RNA-binding</keyword>
<dbReference type="GO" id="GO:0005737">
    <property type="term" value="C:cytoplasm"/>
    <property type="evidence" value="ECO:0000318"/>
    <property type="project" value="GO_Central"/>
</dbReference>
<dbReference type="PROSITE" id="PS50102">
    <property type="entry name" value="RRM"/>
    <property type="match status" value="2"/>
</dbReference>
<dbReference type="GO" id="GO:0005681">
    <property type="term" value="C:spliceosomal complex"/>
    <property type="evidence" value="ECO:0007669"/>
    <property type="project" value="EnsemblFungi"/>
</dbReference>
<dbReference type="HOGENOM" id="CLU_012062_34_5_1"/>
<evidence type="ECO:0000313" key="5">
    <source>
        <dbReference type="EMBL" id="EEB05412.2"/>
    </source>
</evidence>
<evidence type="ECO:0000259" key="4">
    <source>
        <dbReference type="PROSITE" id="PS50102"/>
    </source>
</evidence>
<dbReference type="InterPro" id="IPR050374">
    <property type="entry name" value="RRT5_SRSF_SR"/>
</dbReference>
<dbReference type="GO" id="GO:0005634">
    <property type="term" value="C:nucleus"/>
    <property type="evidence" value="ECO:0000318"/>
    <property type="project" value="GO_Central"/>
</dbReference>
<dbReference type="CDD" id="cd12339">
    <property type="entry name" value="RRM2_SRSF1_4_like"/>
    <property type="match status" value="1"/>
</dbReference>
<evidence type="ECO:0000256" key="1">
    <source>
        <dbReference type="ARBA" id="ARBA00022884"/>
    </source>
</evidence>
<name>B6JVL1_SCHJY</name>
<dbReference type="GeneID" id="7049571"/>
<feature type="compositionally biased region" description="Basic and acidic residues" evidence="3">
    <location>
        <begin position="298"/>
        <end position="307"/>
    </location>
</feature>
<dbReference type="OrthoDB" id="1099063at2759"/>
<dbReference type="SMART" id="SM00360">
    <property type="entry name" value="RRM"/>
    <property type="match status" value="2"/>
</dbReference>
<accession>B6JVL1</accession>
<dbReference type="eggNOG" id="KOG0106">
    <property type="taxonomic scope" value="Eukaryota"/>
</dbReference>
<feature type="region of interest" description="Disordered" evidence="3">
    <location>
        <begin position="162"/>
        <end position="377"/>
    </location>
</feature>
<dbReference type="STRING" id="402676.B6JVL1"/>
<evidence type="ECO:0000256" key="3">
    <source>
        <dbReference type="SAM" id="MobiDB-lite"/>
    </source>
</evidence>
<feature type="domain" description="RRM" evidence="4">
    <location>
        <begin position="4"/>
        <end position="74"/>
    </location>
</feature>
<dbReference type="EMBL" id="KE651166">
    <property type="protein sequence ID" value="EEB05412.2"/>
    <property type="molecule type" value="Genomic_DNA"/>
</dbReference>
<feature type="compositionally biased region" description="Basic residues" evidence="3">
    <location>
        <begin position="182"/>
        <end position="192"/>
    </location>
</feature>
<dbReference type="InterPro" id="IPR035979">
    <property type="entry name" value="RBD_domain_sf"/>
</dbReference>
<feature type="compositionally biased region" description="Basic and acidic residues" evidence="3">
    <location>
        <begin position="193"/>
        <end position="289"/>
    </location>
</feature>
<dbReference type="OMA" id="PREPAYP"/>
<feature type="compositionally biased region" description="Low complexity" evidence="3">
    <location>
        <begin position="338"/>
        <end position="362"/>
    </location>
</feature>
<feature type="domain" description="RRM" evidence="4">
    <location>
        <begin position="97"/>
        <end position="170"/>
    </location>
</feature>
<dbReference type="GO" id="GO:0003729">
    <property type="term" value="F:mRNA binding"/>
    <property type="evidence" value="ECO:0000318"/>
    <property type="project" value="GO_Central"/>
</dbReference>
<dbReference type="InterPro" id="IPR000504">
    <property type="entry name" value="RRM_dom"/>
</dbReference>